<dbReference type="Proteomes" id="UP000718564">
    <property type="component" value="Unassembled WGS sequence"/>
</dbReference>
<sequence length="52" mass="5844">MAQTDDIFNNIKEFDQQATSTLVKRLSMDCKATVNIGDYSRGEKTRGDNGIF</sequence>
<gene>
    <name evidence="1" type="ORF">DP116_08060</name>
</gene>
<evidence type="ECO:0000313" key="1">
    <source>
        <dbReference type="EMBL" id="NMG19414.1"/>
    </source>
</evidence>
<evidence type="ECO:0000313" key="2">
    <source>
        <dbReference type="Proteomes" id="UP000718564"/>
    </source>
</evidence>
<comment type="caution">
    <text evidence="1">The sequence shown here is derived from an EMBL/GenBank/DDBJ whole genome shotgun (WGS) entry which is preliminary data.</text>
</comment>
<name>A0ABX1P542_9CYAN</name>
<protein>
    <submittedName>
        <fullName evidence="1">Uncharacterized protein</fullName>
    </submittedName>
</protein>
<accession>A0ABX1P542</accession>
<keyword evidence="2" id="KW-1185">Reference proteome</keyword>
<reference evidence="1 2" key="1">
    <citation type="submission" date="2018-06" db="EMBL/GenBank/DDBJ databases">
        <title>Comparative genomics of Brasilonema spp. strains.</title>
        <authorList>
            <person name="Alvarenga D.O."/>
            <person name="Fiore M.F."/>
            <person name="Varani A.M."/>
        </authorList>
    </citation>
    <scope>NUCLEOTIDE SEQUENCE [LARGE SCALE GENOMIC DNA]</scope>
    <source>
        <strain evidence="1 2">SPC951</strain>
    </source>
</reference>
<proteinExistence type="predicted"/>
<organism evidence="1 2">
    <name type="scientific">Brasilonema bromeliae SPC951</name>
    <dbReference type="NCBI Taxonomy" id="385972"/>
    <lineage>
        <taxon>Bacteria</taxon>
        <taxon>Bacillati</taxon>
        <taxon>Cyanobacteriota</taxon>
        <taxon>Cyanophyceae</taxon>
        <taxon>Nostocales</taxon>
        <taxon>Scytonemataceae</taxon>
        <taxon>Brasilonema</taxon>
        <taxon>Bromeliae group (in: Brasilonema)</taxon>
    </lineage>
</organism>
<dbReference type="EMBL" id="QMEB01000043">
    <property type="protein sequence ID" value="NMG19414.1"/>
    <property type="molecule type" value="Genomic_DNA"/>
</dbReference>